<evidence type="ECO:0000256" key="1">
    <source>
        <dbReference type="ARBA" id="ARBA00022722"/>
    </source>
</evidence>
<comment type="function">
    <text evidence="6 7">3'-5' exonuclease.</text>
</comment>
<evidence type="ECO:0000256" key="5">
    <source>
        <dbReference type="ARBA" id="ARBA00022840"/>
    </source>
</evidence>
<evidence type="ECO:0000256" key="4">
    <source>
        <dbReference type="ARBA" id="ARBA00022839"/>
    </source>
</evidence>
<dbReference type="SUPFAM" id="SSF53098">
    <property type="entry name" value="Ribonuclease H-like"/>
    <property type="match status" value="1"/>
</dbReference>
<dbReference type="SUPFAM" id="SSF52540">
    <property type="entry name" value="P-loop containing nucleoside triphosphate hydrolases"/>
    <property type="match status" value="1"/>
</dbReference>
<dbReference type="CDD" id="cd06127">
    <property type="entry name" value="DEDDh"/>
    <property type="match status" value="1"/>
</dbReference>
<dbReference type="EC" id="3.1.-.-" evidence="6 7"/>
<dbReference type="InterPro" id="IPR013520">
    <property type="entry name" value="Ribonucl_H"/>
</dbReference>
<dbReference type="AlphaFoldDB" id="A0A846TFC6"/>
<dbReference type="GO" id="GO:0016818">
    <property type="term" value="F:hydrolase activity, acting on acid anhydrides, in phosphorus-containing anhydrides"/>
    <property type="evidence" value="ECO:0007669"/>
    <property type="project" value="InterPro"/>
</dbReference>
<dbReference type="GO" id="GO:0003678">
    <property type="term" value="F:DNA helicase activity"/>
    <property type="evidence" value="ECO:0007669"/>
    <property type="project" value="TreeGrafter"/>
</dbReference>
<organism evidence="9 10">
    <name type="scientific">Mesobacillus selenatarsenatis</name>
    <dbReference type="NCBI Taxonomy" id="388741"/>
    <lineage>
        <taxon>Bacteria</taxon>
        <taxon>Bacillati</taxon>
        <taxon>Bacillota</taxon>
        <taxon>Bacilli</taxon>
        <taxon>Bacillales</taxon>
        <taxon>Bacillaceae</taxon>
        <taxon>Mesobacillus</taxon>
    </lineage>
</organism>
<keyword evidence="2 6" id="KW-0547">Nucleotide-binding</keyword>
<dbReference type="Gene3D" id="3.40.50.300">
    <property type="entry name" value="P-loop containing nucleotide triphosphate hydrolases"/>
    <property type="match status" value="2"/>
</dbReference>
<dbReference type="EMBL" id="JAAVUM010000003">
    <property type="protein sequence ID" value="NKE04854.1"/>
    <property type="molecule type" value="Genomic_DNA"/>
</dbReference>
<dbReference type="GO" id="GO:0008408">
    <property type="term" value="F:3'-5' exonuclease activity"/>
    <property type="evidence" value="ECO:0007669"/>
    <property type="project" value="UniProtKB-UniRule"/>
</dbReference>
<dbReference type="InterPro" id="IPR014001">
    <property type="entry name" value="Helicase_ATP-bd"/>
</dbReference>
<evidence type="ECO:0000313" key="9">
    <source>
        <dbReference type="EMBL" id="NKE04854.1"/>
    </source>
</evidence>
<dbReference type="GO" id="GO:0003887">
    <property type="term" value="F:DNA-directed DNA polymerase activity"/>
    <property type="evidence" value="ECO:0007669"/>
    <property type="project" value="InterPro"/>
</dbReference>
<accession>A0A846TFC6</accession>
<dbReference type="SMART" id="SM00479">
    <property type="entry name" value="EXOIII"/>
    <property type="match status" value="1"/>
</dbReference>
<dbReference type="Proteomes" id="UP000587942">
    <property type="component" value="Unassembled WGS sequence"/>
</dbReference>
<dbReference type="SMART" id="SM00491">
    <property type="entry name" value="HELICc2"/>
    <property type="match status" value="1"/>
</dbReference>
<dbReference type="InterPro" id="IPR006555">
    <property type="entry name" value="ATP-dep_Helicase_C"/>
</dbReference>
<feature type="domain" description="Helicase ATP-binding" evidence="8">
    <location>
        <begin position="247"/>
        <end position="508"/>
    </location>
</feature>
<dbReference type="InterPro" id="IPR036397">
    <property type="entry name" value="RNaseH_sf"/>
</dbReference>
<dbReference type="Pfam" id="PF13307">
    <property type="entry name" value="Helicase_C_2"/>
    <property type="match status" value="1"/>
</dbReference>
<dbReference type="PANTHER" id="PTHR11472">
    <property type="entry name" value="DNA REPAIR DEAD HELICASE RAD3/XP-D SUBFAMILY MEMBER"/>
    <property type="match status" value="1"/>
</dbReference>
<comment type="similarity">
    <text evidence="6 7">Belongs to the helicase family. DinG subfamily. Type 2 sub-subfamily.</text>
</comment>
<evidence type="ECO:0000256" key="3">
    <source>
        <dbReference type="ARBA" id="ARBA00022801"/>
    </source>
</evidence>
<dbReference type="GO" id="GO:0003677">
    <property type="term" value="F:DNA binding"/>
    <property type="evidence" value="ECO:0007669"/>
    <property type="project" value="InterPro"/>
</dbReference>
<dbReference type="InterPro" id="IPR045028">
    <property type="entry name" value="DinG/Rad3-like"/>
</dbReference>
<dbReference type="GO" id="GO:0006260">
    <property type="term" value="P:DNA replication"/>
    <property type="evidence" value="ECO:0007669"/>
    <property type="project" value="InterPro"/>
</dbReference>
<dbReference type="InterPro" id="IPR027417">
    <property type="entry name" value="P-loop_NTPase"/>
</dbReference>
<keyword evidence="4 6" id="KW-0269">Exonuclease</keyword>
<dbReference type="NCBIfam" id="TIGR00573">
    <property type="entry name" value="dnaq"/>
    <property type="match status" value="1"/>
</dbReference>
<dbReference type="PROSITE" id="PS51193">
    <property type="entry name" value="HELICASE_ATP_BIND_2"/>
    <property type="match status" value="1"/>
</dbReference>
<name>A0A846TFC6_9BACI</name>
<dbReference type="RefSeq" id="WP_167831347.1">
    <property type="nucleotide sequence ID" value="NZ_JAAVUM010000003.1"/>
</dbReference>
<dbReference type="PANTHER" id="PTHR11472:SF34">
    <property type="entry name" value="REGULATOR OF TELOMERE ELONGATION HELICASE 1"/>
    <property type="match status" value="1"/>
</dbReference>
<evidence type="ECO:0000313" key="10">
    <source>
        <dbReference type="Proteomes" id="UP000587942"/>
    </source>
</evidence>
<dbReference type="FunFam" id="3.40.50.300:FF:000437">
    <property type="entry name" value="ATP-dependent DNA helicase DinG"/>
    <property type="match status" value="1"/>
</dbReference>
<keyword evidence="3 6" id="KW-0378">Hydrolase</keyword>
<gene>
    <name evidence="6 7 9" type="primary">dinG</name>
    <name evidence="9" type="ORF">GWK17_05125</name>
</gene>
<dbReference type="GO" id="GO:0005524">
    <property type="term" value="F:ATP binding"/>
    <property type="evidence" value="ECO:0007669"/>
    <property type="project" value="UniProtKB-UniRule"/>
</dbReference>
<dbReference type="HAMAP" id="MF_02206">
    <property type="entry name" value="DinG_exonucl"/>
    <property type="match status" value="1"/>
</dbReference>
<sequence>MSQKFVVVDLETTGNSPKKGDRIIQFGAVIIEDGKITGRFSSLVNPMQEIPAFIEELTGISESMVKNAPLFEEIAPQVSDMLEDAYFVAHNVLFDLSFLQEELINSGQEGFYGPVIDTVEMARILYPAADSYKLTDLAAREGLDHDRPHQADSDAQVTAELLLIMLDAAKALPLVTVKELAKLSEGLKSDLHLIFDDVLNMKESSLEDLPDHIEVYRGIALKKRAEIQKAIHSVIKYPQSVEEKKTLLQKAFSGYEIRHGQFAMMDYVHEAFTRNGHALIEAGTGVGKSLGYLIPAAIFSIDIHNPVVVSTYTTQLQEQLLHNDVPKLAEVLGTKINASLIKGRNNYISMARFEHSLREVEENYDTALTKMQILVWLTQTETGDFDELNLSSGGILFWSKVKNEPALFLKTKHWESYDFYQRAVEKAQQADILITNHAMLLADLVSEKGPLPNYDYVILDEGHQFEKAAGKYFGRSLDYLAVRLVLNQLGLYDQNQLFYKLERLLQNESGDGRLHTFEVSQLISDLVYETEELFKLAGTYARKSVKNKAYGSKIHAGMIPDRDNRVWTALKTTAERFYFDLKDLIIALEERLNEAGKSNRPYTGVQQSILEEVVQVKEDLEAIRDTARTLFMDDSGYVRWIEADLRSLQNSTTIFSRPVYVSDYLAQRFFAKKKSVVVTSATLSVNNSFSFIKKELGLENTLMEKQIPSPFSYDSQVKLIVPDDLPDIKSVSDDDYVAAITEHIISIAEATKGRMLILFTSHEMLKKAYELIKESGLLEEFILIAQGITAGSRTRLTRNFKRFDKAILFGTSSFWEGVDIPGEDLSCLIIVRLPFTPPDEPITAAKCSIIKESGGSPFNELSLPEAVLRFKQGFGRLIRTTNDRGLIFVFDRRLVTTSYGRAFLHSVPDIPVEKGSITKIVEMVHDWL</sequence>
<dbReference type="NCBIfam" id="NF005981">
    <property type="entry name" value="PRK08074.1"/>
    <property type="match status" value="1"/>
</dbReference>
<evidence type="ECO:0000256" key="7">
    <source>
        <dbReference type="RuleBase" id="RU364106"/>
    </source>
</evidence>
<dbReference type="Pfam" id="PF00929">
    <property type="entry name" value="RNase_T"/>
    <property type="match status" value="1"/>
</dbReference>
<dbReference type="FunFam" id="3.30.420.10:FF:000045">
    <property type="entry name" value="3'-5' exonuclease DinG"/>
    <property type="match status" value="1"/>
</dbReference>
<comment type="caution">
    <text evidence="9">The sequence shown here is derived from an EMBL/GenBank/DDBJ whole genome shotgun (WGS) entry which is preliminary data.</text>
</comment>
<dbReference type="InterPro" id="IPR012337">
    <property type="entry name" value="RNaseH-like_sf"/>
</dbReference>
<keyword evidence="5 6" id="KW-0067">ATP-binding</keyword>
<dbReference type="SMART" id="SM00487">
    <property type="entry name" value="DEXDc"/>
    <property type="match status" value="1"/>
</dbReference>
<dbReference type="InterPro" id="IPR014013">
    <property type="entry name" value="Helic_SF1/SF2_ATP-bd_DinG/Rad3"/>
</dbReference>
<evidence type="ECO:0000256" key="6">
    <source>
        <dbReference type="HAMAP-Rule" id="MF_02206"/>
    </source>
</evidence>
<comment type="caution">
    <text evidence="6">Lacks conserved residue(s) required for the propagation of feature annotation.</text>
</comment>
<feature type="binding site" evidence="6">
    <location>
        <begin position="282"/>
        <end position="289"/>
    </location>
    <ligand>
        <name>ATP</name>
        <dbReference type="ChEBI" id="CHEBI:30616"/>
    </ligand>
</feature>
<evidence type="ECO:0000259" key="8">
    <source>
        <dbReference type="PROSITE" id="PS51193"/>
    </source>
</evidence>
<keyword evidence="9" id="KW-0347">Helicase</keyword>
<dbReference type="NCBIfam" id="TIGR01407">
    <property type="entry name" value="dinG_rel"/>
    <property type="match status" value="1"/>
</dbReference>
<dbReference type="Gene3D" id="3.30.420.10">
    <property type="entry name" value="Ribonuclease H-like superfamily/Ribonuclease H"/>
    <property type="match status" value="1"/>
</dbReference>
<evidence type="ECO:0000256" key="2">
    <source>
        <dbReference type="ARBA" id="ARBA00022741"/>
    </source>
</evidence>
<proteinExistence type="inferred from homology"/>
<reference evidence="9 10" key="1">
    <citation type="submission" date="2020-03" db="EMBL/GenBank/DDBJ databases">
        <authorList>
            <person name="Sun Q."/>
        </authorList>
    </citation>
    <scope>NUCLEOTIDE SEQUENCE [LARGE SCALE GENOMIC DNA]</scope>
    <source>
        <strain evidence="9 10">KACC 21451</strain>
    </source>
</reference>
<dbReference type="InterPro" id="IPR006054">
    <property type="entry name" value="DnaQ"/>
</dbReference>
<protein>
    <recommendedName>
        <fullName evidence="6 7">3'-5' exonuclease DinG</fullName>
        <ecNumber evidence="6 7">3.1.-.-</ecNumber>
    </recommendedName>
</protein>
<keyword evidence="1 6" id="KW-0540">Nuclease</keyword>
<dbReference type="InterPro" id="IPR006310">
    <property type="entry name" value="DinG"/>
</dbReference>